<evidence type="ECO:0000313" key="3">
    <source>
        <dbReference type="RefSeq" id="XP_017769614.1"/>
    </source>
</evidence>
<evidence type="ECO:0000313" key="4">
    <source>
        <dbReference type="RefSeq" id="XP_017769616.1"/>
    </source>
</evidence>
<sequence>MRQSVVLVAVGLAVLASLASARTLEKRDTYDANLDPALQEIDSDDNVRDKRHQDVKFGVKNAILGFVFNKINSFIDQKTHWVDQLDRTNIAKNRQHGIEAPKDPVTSLSSVISGAIGKKLEAAGPLIGVAVQTLTSGSGGLSGGGHGGFNIGSLLGGLSGGGGAAATGGEAHAEVSAYAG</sequence>
<feature type="signal peptide" evidence="1">
    <location>
        <begin position="1"/>
        <end position="21"/>
    </location>
</feature>
<name>A0ABM1M4W6_NICVS</name>
<dbReference type="GeneID" id="108557564"/>
<organism evidence="2 4">
    <name type="scientific">Nicrophorus vespilloides</name>
    <name type="common">Boreal carrion beetle</name>
    <dbReference type="NCBI Taxonomy" id="110193"/>
    <lineage>
        <taxon>Eukaryota</taxon>
        <taxon>Metazoa</taxon>
        <taxon>Ecdysozoa</taxon>
        <taxon>Arthropoda</taxon>
        <taxon>Hexapoda</taxon>
        <taxon>Insecta</taxon>
        <taxon>Pterygota</taxon>
        <taxon>Neoptera</taxon>
        <taxon>Endopterygota</taxon>
        <taxon>Coleoptera</taxon>
        <taxon>Polyphaga</taxon>
        <taxon>Staphyliniformia</taxon>
        <taxon>Silphidae</taxon>
        <taxon>Nicrophorinae</taxon>
        <taxon>Nicrophorus</taxon>
    </lineage>
</organism>
<keyword evidence="1" id="KW-0732">Signal</keyword>
<protein>
    <submittedName>
        <fullName evidence="3 4">Uncharacterized protein LOC108557564</fullName>
    </submittedName>
</protein>
<accession>A0ABM1M4W6</accession>
<reference evidence="3 4" key="1">
    <citation type="submission" date="2025-05" db="UniProtKB">
        <authorList>
            <consortium name="RefSeq"/>
        </authorList>
    </citation>
    <scope>IDENTIFICATION</scope>
    <source>
        <tissue evidence="3 4">Whole Larva</tissue>
    </source>
</reference>
<gene>
    <name evidence="3 4" type="primary">LOC108557564</name>
</gene>
<evidence type="ECO:0000313" key="2">
    <source>
        <dbReference type="Proteomes" id="UP000695000"/>
    </source>
</evidence>
<dbReference type="Proteomes" id="UP000695000">
    <property type="component" value="Unplaced"/>
</dbReference>
<keyword evidence="2" id="KW-1185">Reference proteome</keyword>
<evidence type="ECO:0000256" key="1">
    <source>
        <dbReference type="SAM" id="SignalP"/>
    </source>
</evidence>
<proteinExistence type="predicted"/>
<dbReference type="RefSeq" id="XP_017769616.1">
    <property type="nucleotide sequence ID" value="XM_017914127.1"/>
</dbReference>
<feature type="chain" id="PRO_5045022672" evidence="1">
    <location>
        <begin position="22"/>
        <end position="180"/>
    </location>
</feature>
<dbReference type="RefSeq" id="XP_017769614.1">
    <property type="nucleotide sequence ID" value="XM_017914125.1"/>
</dbReference>